<gene>
    <name evidence="2" type="ORF">QR79_17935</name>
</gene>
<proteinExistence type="predicted"/>
<dbReference type="Proteomes" id="UP000036471">
    <property type="component" value="Unassembled WGS sequence"/>
</dbReference>
<evidence type="ECO:0000313" key="3">
    <source>
        <dbReference type="Proteomes" id="UP000036471"/>
    </source>
</evidence>
<dbReference type="EMBL" id="JTHG01000168">
    <property type="protein sequence ID" value="KMO20522.1"/>
    <property type="molecule type" value="Genomic_DNA"/>
</dbReference>
<keyword evidence="3" id="KW-1185">Reference proteome</keyword>
<organism evidence="2 3">
    <name type="scientific">Methylobacterium indicum</name>
    <dbReference type="NCBI Taxonomy" id="1775910"/>
    <lineage>
        <taxon>Bacteria</taxon>
        <taxon>Pseudomonadati</taxon>
        <taxon>Pseudomonadota</taxon>
        <taxon>Alphaproteobacteria</taxon>
        <taxon>Hyphomicrobiales</taxon>
        <taxon>Methylobacteriaceae</taxon>
        <taxon>Methylobacterium</taxon>
    </lineage>
</organism>
<protein>
    <submittedName>
        <fullName evidence="2">Uncharacterized protein</fullName>
    </submittedName>
</protein>
<dbReference type="RefSeq" id="WP_048430418.1">
    <property type="nucleotide sequence ID" value="NZ_JTHF01000246.1"/>
</dbReference>
<evidence type="ECO:0000256" key="1">
    <source>
        <dbReference type="SAM" id="MobiDB-lite"/>
    </source>
</evidence>
<reference evidence="2 3" key="1">
    <citation type="submission" date="2014-11" db="EMBL/GenBank/DDBJ databases">
        <title>Comparative genomics of Methylobacterium species.</title>
        <authorList>
            <person name="Chaudhry V."/>
            <person name="Patil P.B."/>
        </authorList>
    </citation>
    <scope>NUCLEOTIDE SEQUENCE [LARGE SCALE GENOMIC DNA]</scope>
    <source>
        <strain evidence="2 3">SE3.6</strain>
    </source>
</reference>
<feature type="region of interest" description="Disordered" evidence="1">
    <location>
        <begin position="60"/>
        <end position="80"/>
    </location>
</feature>
<feature type="compositionally biased region" description="Basic and acidic residues" evidence="1">
    <location>
        <begin position="63"/>
        <end position="80"/>
    </location>
</feature>
<name>A0ABR5H7Q0_9HYPH</name>
<evidence type="ECO:0000313" key="2">
    <source>
        <dbReference type="EMBL" id="KMO20522.1"/>
    </source>
</evidence>
<comment type="caution">
    <text evidence="2">The sequence shown here is derived from an EMBL/GenBank/DDBJ whole genome shotgun (WGS) entry which is preliminary data.</text>
</comment>
<accession>A0ABR5H7Q0</accession>
<sequence>MSNVIHFPRTAAGIPAAPILREQFERLAGLALDVVDQIVLLLDETDDNPDAMDVEDQPAEAVQLHHHDKFTADRGGESRS</sequence>